<dbReference type="RefSeq" id="WP_157748475.1">
    <property type="nucleotide sequence ID" value="NZ_JBHSOG010000030.1"/>
</dbReference>
<sequence>MRYPLAMDLRPSRAVMTSVVAAHGAAALAFFHVLSARTAGFELGPLTVSLPAMQVFCCVVLAVSLVAGLRAESGKRAMRLMLVDDGTLLCESSPRDGRYRLENGAVDFGWAVWVRLRAESGDPAPESSLRGRRWSLMLIRSNVGAECWRGLRTWLRHKAYRSPGG</sequence>
<dbReference type="Pfam" id="PF07254">
    <property type="entry name" value="Cpta_toxin"/>
    <property type="match status" value="1"/>
</dbReference>
<comment type="caution">
    <text evidence="2">The sequence shown here is derived from an EMBL/GenBank/DDBJ whole genome shotgun (WGS) entry which is preliminary data.</text>
</comment>
<accession>A0ABW1AQZ1</accession>
<name>A0ABW1AQZ1_9RHOO</name>
<protein>
    <submittedName>
        <fullName evidence="2">Protein YgfX</fullName>
    </submittedName>
</protein>
<proteinExistence type="predicted"/>
<keyword evidence="1" id="KW-1133">Transmembrane helix</keyword>
<evidence type="ECO:0000313" key="3">
    <source>
        <dbReference type="Proteomes" id="UP001595974"/>
    </source>
</evidence>
<keyword evidence="1" id="KW-0472">Membrane</keyword>
<feature type="transmembrane region" description="Helical" evidence="1">
    <location>
        <begin position="52"/>
        <end position="71"/>
    </location>
</feature>
<keyword evidence="1" id="KW-0812">Transmembrane</keyword>
<dbReference type="EMBL" id="JBHSOG010000030">
    <property type="protein sequence ID" value="MFC5769599.1"/>
    <property type="molecule type" value="Genomic_DNA"/>
</dbReference>
<organism evidence="2 3">
    <name type="scientific">Thauera sinica</name>
    <dbReference type="NCBI Taxonomy" id="2665146"/>
    <lineage>
        <taxon>Bacteria</taxon>
        <taxon>Pseudomonadati</taxon>
        <taxon>Pseudomonadota</taxon>
        <taxon>Betaproteobacteria</taxon>
        <taxon>Rhodocyclales</taxon>
        <taxon>Zoogloeaceae</taxon>
        <taxon>Thauera</taxon>
    </lineage>
</organism>
<dbReference type="Proteomes" id="UP001595974">
    <property type="component" value="Unassembled WGS sequence"/>
</dbReference>
<keyword evidence="3" id="KW-1185">Reference proteome</keyword>
<gene>
    <name evidence="2" type="ORF">ACFPTN_09445</name>
</gene>
<dbReference type="InterPro" id="IPR009883">
    <property type="entry name" value="YgfX"/>
</dbReference>
<reference evidence="3" key="1">
    <citation type="journal article" date="2019" name="Int. J. Syst. Evol. Microbiol.">
        <title>The Global Catalogue of Microorganisms (GCM) 10K type strain sequencing project: providing services to taxonomists for standard genome sequencing and annotation.</title>
        <authorList>
            <consortium name="The Broad Institute Genomics Platform"/>
            <consortium name="The Broad Institute Genome Sequencing Center for Infectious Disease"/>
            <person name="Wu L."/>
            <person name="Ma J."/>
        </authorList>
    </citation>
    <scope>NUCLEOTIDE SEQUENCE [LARGE SCALE GENOMIC DNA]</scope>
    <source>
        <strain evidence="3">SHR3</strain>
    </source>
</reference>
<evidence type="ECO:0000313" key="2">
    <source>
        <dbReference type="EMBL" id="MFC5769599.1"/>
    </source>
</evidence>
<evidence type="ECO:0000256" key="1">
    <source>
        <dbReference type="SAM" id="Phobius"/>
    </source>
</evidence>